<proteinExistence type="inferred from homology"/>
<dbReference type="EMBL" id="CP149783">
    <property type="protein sequence ID" value="WYF46211.1"/>
    <property type="molecule type" value="Genomic_DNA"/>
</dbReference>
<evidence type="ECO:0000256" key="3">
    <source>
        <dbReference type="ARBA" id="ARBA00022630"/>
    </source>
</evidence>
<dbReference type="Gene3D" id="2.40.110.10">
    <property type="entry name" value="Butyryl-CoA Dehydrogenase, subunit A, domain 2"/>
    <property type="match status" value="1"/>
</dbReference>
<dbReference type="InterPro" id="IPR036250">
    <property type="entry name" value="AcylCo_DH-like_C"/>
</dbReference>
<keyword evidence="4 6" id="KW-0274">FAD</keyword>
<dbReference type="InterPro" id="IPR006091">
    <property type="entry name" value="Acyl-CoA_Oxase/DH_mid-dom"/>
</dbReference>
<dbReference type="Gene3D" id="1.10.540.10">
    <property type="entry name" value="Acyl-CoA dehydrogenase/oxidase, N-terminal domain"/>
    <property type="match status" value="1"/>
</dbReference>
<dbReference type="Pfam" id="PF02770">
    <property type="entry name" value="Acyl-CoA_dh_M"/>
    <property type="match status" value="1"/>
</dbReference>
<evidence type="ECO:0000313" key="10">
    <source>
        <dbReference type="EMBL" id="WYF46211.1"/>
    </source>
</evidence>
<keyword evidence="3 6" id="KW-0285">Flavoprotein</keyword>
<evidence type="ECO:0000256" key="6">
    <source>
        <dbReference type="RuleBase" id="RU362125"/>
    </source>
</evidence>
<dbReference type="FunFam" id="2.40.110.10:FF:000002">
    <property type="entry name" value="Acyl-CoA dehydrogenase fadE12"/>
    <property type="match status" value="1"/>
</dbReference>
<feature type="domain" description="Acyl-CoA dehydrogenase/oxidase N-terminal" evidence="9">
    <location>
        <begin position="63"/>
        <end position="173"/>
    </location>
</feature>
<dbReference type="InterPro" id="IPR006089">
    <property type="entry name" value="Acyl-CoA_DH_CS"/>
</dbReference>
<dbReference type="FunFam" id="1.10.540.10:FF:000009">
    <property type="entry name" value="Probable acyl-CoA dehydrogenase"/>
    <property type="match status" value="1"/>
</dbReference>
<accession>A0AAU6Q788</accession>
<evidence type="ECO:0000259" key="8">
    <source>
        <dbReference type="Pfam" id="PF02770"/>
    </source>
</evidence>
<dbReference type="PROSITE" id="PS00072">
    <property type="entry name" value="ACYL_COA_DH_1"/>
    <property type="match status" value="1"/>
</dbReference>
<keyword evidence="5 6" id="KW-0560">Oxidoreductase</keyword>
<dbReference type="Pfam" id="PF00441">
    <property type="entry name" value="Acyl-CoA_dh_1"/>
    <property type="match status" value="1"/>
</dbReference>
<name>A0AAU6Q788_9DEIO</name>
<evidence type="ECO:0000256" key="1">
    <source>
        <dbReference type="ARBA" id="ARBA00001974"/>
    </source>
</evidence>
<dbReference type="GO" id="GO:0050660">
    <property type="term" value="F:flavin adenine dinucleotide binding"/>
    <property type="evidence" value="ECO:0007669"/>
    <property type="project" value="InterPro"/>
</dbReference>
<feature type="domain" description="Acyl-CoA dehydrogenase/oxidase C-terminal" evidence="7">
    <location>
        <begin position="285"/>
        <end position="433"/>
    </location>
</feature>
<dbReference type="InterPro" id="IPR009075">
    <property type="entry name" value="AcylCo_DH/oxidase_C"/>
</dbReference>
<reference evidence="10" key="1">
    <citation type="submission" date="2024-03" db="EMBL/GenBank/DDBJ databases">
        <title>Deinococcus weizhi sp. nov., isolated from human skin.</title>
        <authorList>
            <person name="Wei Z."/>
            <person name="Tian F."/>
            <person name="Yang C."/>
            <person name="Xin L.T."/>
            <person name="Wen Z.J."/>
            <person name="Lan K.C."/>
            <person name="Yu L."/>
            <person name="Zhe W."/>
            <person name="Dan F.D."/>
            <person name="Jun W."/>
            <person name="Rui Z."/>
            <person name="Yong X.J."/>
            <person name="Ting Y."/>
            <person name="Wei X."/>
            <person name="Xu Z.G."/>
            <person name="Xin Z."/>
            <person name="Dong F.G."/>
            <person name="Ni X.M."/>
            <person name="Zheng M.G."/>
            <person name="Chun Y."/>
            <person name="Qian W.X."/>
        </authorList>
    </citation>
    <scope>NUCLEOTIDE SEQUENCE</scope>
    <source>
        <strain evidence="10">VB142</strain>
    </source>
</reference>
<dbReference type="GO" id="GO:0003995">
    <property type="term" value="F:acyl-CoA dehydrogenase activity"/>
    <property type="evidence" value="ECO:0007669"/>
    <property type="project" value="InterPro"/>
</dbReference>
<sequence length="433" mass="47660">MTGQDVAIPTETELTAAQGAQPGKPVEGLAEAAGLGEAPSDQAQVFTAVPTTPPLLPRSLYGAEHEAYRRTVRAFMEKEVAPYGEQFEHQGHVPRELWNKAGEAGMLCAAIPEEYGGLGGNRLFSTILMEEQARILSSALGFMLHSDIVAPYILNYGSEEQKRNYLPRMATGEIVGCIAMSEPGAGSDLQGVKTRAEDRGDHYLLNGSKIFITNGYLADLTIVVAKTGNTGKGSRDISLLLVDSHSEGFTKGKPLKKMGMKGNDTAELFFNDVKVPKENLLGQEGEGFKMLMQELPWERLIIAIQAQAATEAVFNLTREYVKERQAFGQSVVEFQTVRHKLAELHTEINVGRTFVDECLRQEVAHKLTPQAASAAKYWVSDMCSRVLDQCVQLHGGYGYMWEYPVARAFVDNRAHRIYGGTNEIMKELISRSL</sequence>
<evidence type="ECO:0000256" key="5">
    <source>
        <dbReference type="ARBA" id="ARBA00023002"/>
    </source>
</evidence>
<dbReference type="PROSITE" id="PS00073">
    <property type="entry name" value="ACYL_COA_DH_2"/>
    <property type="match status" value="1"/>
</dbReference>
<dbReference type="InterPro" id="IPR013786">
    <property type="entry name" value="AcylCoA_DH/ox_N"/>
</dbReference>
<dbReference type="InterPro" id="IPR046373">
    <property type="entry name" value="Acyl-CoA_Oxase/DH_mid-dom_sf"/>
</dbReference>
<evidence type="ECO:0000259" key="7">
    <source>
        <dbReference type="Pfam" id="PF00441"/>
    </source>
</evidence>
<feature type="domain" description="Acyl-CoA oxidase/dehydrogenase middle" evidence="8">
    <location>
        <begin position="177"/>
        <end position="273"/>
    </location>
</feature>
<dbReference type="PANTHER" id="PTHR43884">
    <property type="entry name" value="ACYL-COA DEHYDROGENASE"/>
    <property type="match status" value="1"/>
</dbReference>
<dbReference type="InterPro" id="IPR037069">
    <property type="entry name" value="AcylCoA_DH/ox_N_sf"/>
</dbReference>
<dbReference type="RefSeq" id="WP_339097661.1">
    <property type="nucleotide sequence ID" value="NZ_CP149783.1"/>
</dbReference>
<evidence type="ECO:0000259" key="9">
    <source>
        <dbReference type="Pfam" id="PF02771"/>
    </source>
</evidence>
<evidence type="ECO:0000256" key="4">
    <source>
        <dbReference type="ARBA" id="ARBA00022827"/>
    </source>
</evidence>
<dbReference type="PANTHER" id="PTHR43884:SF12">
    <property type="entry name" value="ISOVALERYL-COA DEHYDROGENASE, MITOCHONDRIAL-RELATED"/>
    <property type="match status" value="1"/>
</dbReference>
<dbReference type="Pfam" id="PF02771">
    <property type="entry name" value="Acyl-CoA_dh_N"/>
    <property type="match status" value="1"/>
</dbReference>
<dbReference type="FunFam" id="1.20.140.10:FF:000001">
    <property type="entry name" value="Acyl-CoA dehydrogenase"/>
    <property type="match status" value="1"/>
</dbReference>
<organism evidence="10">
    <name type="scientific">Deinococcus sp. VB142</name>
    <dbReference type="NCBI Taxonomy" id="3112952"/>
    <lineage>
        <taxon>Bacteria</taxon>
        <taxon>Thermotogati</taxon>
        <taxon>Deinococcota</taxon>
        <taxon>Deinococci</taxon>
        <taxon>Deinococcales</taxon>
        <taxon>Deinococcaceae</taxon>
        <taxon>Deinococcus</taxon>
    </lineage>
</organism>
<comment type="similarity">
    <text evidence="2 6">Belongs to the acyl-CoA dehydrogenase family.</text>
</comment>
<dbReference type="Gene3D" id="1.20.140.10">
    <property type="entry name" value="Butyryl-CoA Dehydrogenase, subunit A, domain 3"/>
    <property type="match status" value="1"/>
</dbReference>
<comment type="cofactor">
    <cofactor evidence="1 6">
        <name>FAD</name>
        <dbReference type="ChEBI" id="CHEBI:57692"/>
    </cofactor>
</comment>
<gene>
    <name evidence="10" type="ORF">WDJ50_17490</name>
</gene>
<evidence type="ECO:0000256" key="2">
    <source>
        <dbReference type="ARBA" id="ARBA00009347"/>
    </source>
</evidence>
<dbReference type="SUPFAM" id="SSF47203">
    <property type="entry name" value="Acyl-CoA dehydrogenase C-terminal domain-like"/>
    <property type="match status" value="1"/>
</dbReference>
<dbReference type="InterPro" id="IPR009100">
    <property type="entry name" value="AcylCoA_DH/oxidase_NM_dom_sf"/>
</dbReference>
<protein>
    <submittedName>
        <fullName evidence="10">Acyl-CoA dehydrogenase family protein</fullName>
    </submittedName>
</protein>
<dbReference type="SUPFAM" id="SSF56645">
    <property type="entry name" value="Acyl-CoA dehydrogenase NM domain-like"/>
    <property type="match status" value="1"/>
</dbReference>
<dbReference type="AlphaFoldDB" id="A0AAU6Q788"/>